<keyword evidence="2" id="KW-1185">Reference proteome</keyword>
<protein>
    <submittedName>
        <fullName evidence="1">Uncharacterized protein</fullName>
    </submittedName>
</protein>
<name>A0A3N0YWL7_ANAGA</name>
<proteinExistence type="predicted"/>
<dbReference type="Proteomes" id="UP000281406">
    <property type="component" value="Unassembled WGS sequence"/>
</dbReference>
<dbReference type="EMBL" id="RJVU01020814">
    <property type="protein sequence ID" value="ROL50361.1"/>
    <property type="molecule type" value="Genomic_DNA"/>
</dbReference>
<organism evidence="1 2">
    <name type="scientific">Anabarilius grahami</name>
    <name type="common">Kanglang fish</name>
    <name type="synonym">Barilius grahami</name>
    <dbReference type="NCBI Taxonomy" id="495550"/>
    <lineage>
        <taxon>Eukaryota</taxon>
        <taxon>Metazoa</taxon>
        <taxon>Chordata</taxon>
        <taxon>Craniata</taxon>
        <taxon>Vertebrata</taxon>
        <taxon>Euteleostomi</taxon>
        <taxon>Actinopterygii</taxon>
        <taxon>Neopterygii</taxon>
        <taxon>Teleostei</taxon>
        <taxon>Ostariophysi</taxon>
        <taxon>Cypriniformes</taxon>
        <taxon>Xenocyprididae</taxon>
        <taxon>Xenocypridinae</taxon>
        <taxon>Xenocypridinae incertae sedis</taxon>
        <taxon>Anabarilius</taxon>
    </lineage>
</organism>
<evidence type="ECO:0000313" key="1">
    <source>
        <dbReference type="EMBL" id="ROL50361.1"/>
    </source>
</evidence>
<gene>
    <name evidence="1" type="ORF">DPX16_19887</name>
</gene>
<reference evidence="1 2" key="1">
    <citation type="submission" date="2018-10" db="EMBL/GenBank/DDBJ databases">
        <title>Genome assembly for a Yunnan-Guizhou Plateau 3E fish, Anabarilius grahami (Regan), and its evolutionary and genetic applications.</title>
        <authorList>
            <person name="Jiang W."/>
        </authorList>
    </citation>
    <scope>NUCLEOTIDE SEQUENCE [LARGE SCALE GENOMIC DNA]</scope>
    <source>
        <strain evidence="1">AG-KIZ</strain>
        <tissue evidence="1">Muscle</tissue>
    </source>
</reference>
<evidence type="ECO:0000313" key="2">
    <source>
        <dbReference type="Proteomes" id="UP000281406"/>
    </source>
</evidence>
<dbReference type="AlphaFoldDB" id="A0A3N0YWL7"/>
<comment type="caution">
    <text evidence="1">The sequence shown here is derived from an EMBL/GenBank/DDBJ whole genome shotgun (WGS) entry which is preliminary data.</text>
</comment>
<sequence>MSLLGGYKKKSSYDGYESLQLVDSSGDFCTGGRSGGGSGLTAVTLGSVKTGPARQDDYSTMDSSALDFEVNYTPAYLFTQYRDPLYLNGKSDRKPTLWLDPLLKHCQATLLF</sequence>
<accession>A0A3N0YWL7</accession>